<sequence length="654" mass="69477">MNFTNIYNRLILMMLAVLVVSFTACSNDDDDNAGSVLLEAYGPSPALRGSQLTFIGKNLDKVTKVILPDDIEITEIEVISSEKIKVTIPQNAAEGYVKLITPNGELTSKTLLTYTEPISISSIAPSPVKAGQTLTIEGDYLNLIQKVIFAKDVEVTYKDFLTWERGKIEVTVPDKAQTGTIILADTAAIPIELESEIELQIVLPSVEQIVDLTNKKPGGLIEFTGSDLDLVKYVILPDGAAGDTVDFKVENNKLSFTITAGVTDGVVVMVPASGVHVSIANIGMAIPTELVATPSTNIRTGTVITITGVNMDLVTNVTFPGVEDSVDPSSQSGTEIKVTVPEGTISGNLTLNTASGNSATIAVTTLKPAVTSYSPSSVPAGESVTLNGTNLDLVAKVTFGGNKTVEVTPASATSLVVAVPVDAESGALTLTMKNGETITSPSLTVTKPEFCYIPVLPGDDEEIKSGTILTISVENGDKLTGVQVNGTNVQYILQGNTLSISVPSSASGNTNFKLISSNGDVTYSIYVINSAVVETIIFQGPLAITWSDGGRAILSISDFENLRAGAILKLYFTQNDNWGQLQFNYGNWVNMPFDEIGGVYLTTDVLGDKSIKEYELRLTQEGLDNIRDKTSEGYGIIIQGSDFTIDKISIITGR</sequence>
<dbReference type="AlphaFoldDB" id="A0A840CE98"/>
<accession>A0A840CE98</accession>
<dbReference type="Pfam" id="PF01833">
    <property type="entry name" value="TIG"/>
    <property type="match status" value="1"/>
</dbReference>
<dbReference type="Proteomes" id="UP000555103">
    <property type="component" value="Unassembled WGS sequence"/>
</dbReference>
<dbReference type="CDD" id="cd00102">
    <property type="entry name" value="IPT"/>
    <property type="match status" value="1"/>
</dbReference>
<dbReference type="InterPro" id="IPR002909">
    <property type="entry name" value="IPT_dom"/>
</dbReference>
<dbReference type="Gene3D" id="2.60.40.10">
    <property type="entry name" value="Immunoglobulins"/>
    <property type="match status" value="4"/>
</dbReference>
<dbReference type="InterPro" id="IPR013783">
    <property type="entry name" value="Ig-like_fold"/>
</dbReference>
<dbReference type="InterPro" id="IPR014756">
    <property type="entry name" value="Ig_E-set"/>
</dbReference>
<keyword evidence="1" id="KW-0732">Signal</keyword>
<dbReference type="SUPFAM" id="SSF81296">
    <property type="entry name" value="E set domains"/>
    <property type="match status" value="2"/>
</dbReference>
<keyword evidence="4" id="KW-1185">Reference proteome</keyword>
<name>A0A840CE98_9BACT</name>
<dbReference type="RefSeq" id="WP_183305256.1">
    <property type="nucleotide sequence ID" value="NZ_JACIEP010000001.1"/>
</dbReference>
<dbReference type="EMBL" id="JACIEP010000001">
    <property type="protein sequence ID" value="MBB4034307.1"/>
    <property type="molecule type" value="Genomic_DNA"/>
</dbReference>
<protein>
    <recommendedName>
        <fullName evidence="2">IPT/TIG domain-containing protein</fullName>
    </recommendedName>
</protein>
<feature type="domain" description="IPT/TIG" evidence="2">
    <location>
        <begin position="368"/>
        <end position="444"/>
    </location>
</feature>
<proteinExistence type="predicted"/>
<evidence type="ECO:0000313" key="4">
    <source>
        <dbReference type="Proteomes" id="UP000555103"/>
    </source>
</evidence>
<evidence type="ECO:0000259" key="2">
    <source>
        <dbReference type="Pfam" id="PF01833"/>
    </source>
</evidence>
<feature type="signal peptide" evidence="1">
    <location>
        <begin position="1"/>
        <end position="26"/>
    </location>
</feature>
<evidence type="ECO:0000256" key="1">
    <source>
        <dbReference type="SAM" id="SignalP"/>
    </source>
</evidence>
<comment type="caution">
    <text evidence="3">The sequence shown here is derived from an EMBL/GenBank/DDBJ whole genome shotgun (WGS) entry which is preliminary data.</text>
</comment>
<reference evidence="3 4" key="1">
    <citation type="submission" date="2020-08" db="EMBL/GenBank/DDBJ databases">
        <title>Genomic Encyclopedia of Type Strains, Phase IV (KMG-IV): sequencing the most valuable type-strain genomes for metagenomic binning, comparative biology and taxonomic classification.</title>
        <authorList>
            <person name="Goeker M."/>
        </authorList>
    </citation>
    <scope>NUCLEOTIDE SEQUENCE [LARGE SCALE GENOMIC DNA]</scope>
    <source>
        <strain evidence="3 4">DSM 104969</strain>
    </source>
</reference>
<organism evidence="3 4">
    <name type="scientific">Dysgonomonas hofstadii</name>
    <dbReference type="NCBI Taxonomy" id="637886"/>
    <lineage>
        <taxon>Bacteria</taxon>
        <taxon>Pseudomonadati</taxon>
        <taxon>Bacteroidota</taxon>
        <taxon>Bacteroidia</taxon>
        <taxon>Bacteroidales</taxon>
        <taxon>Dysgonomonadaceae</taxon>
        <taxon>Dysgonomonas</taxon>
    </lineage>
</organism>
<evidence type="ECO:0000313" key="3">
    <source>
        <dbReference type="EMBL" id="MBB4034307.1"/>
    </source>
</evidence>
<gene>
    <name evidence="3" type="ORF">GGR21_000192</name>
</gene>
<feature type="chain" id="PRO_5032724104" description="IPT/TIG domain-containing protein" evidence="1">
    <location>
        <begin position="27"/>
        <end position="654"/>
    </location>
</feature>